<evidence type="ECO:0000313" key="1">
    <source>
        <dbReference type="EMBL" id="GIY33794.1"/>
    </source>
</evidence>
<sequence length="86" mass="10083">MKYAAIRRAIKHERVGSPFYPGMVPAGNCHLAPRALRRRDRNWRSKTGAEVFSFVAMIYRRTGFRHLRPKRVRVHLCTVEVLSYGR</sequence>
<protein>
    <recommendedName>
        <fullName evidence="3">Ribosomal protein L16</fullName>
    </recommendedName>
</protein>
<dbReference type="EMBL" id="BPLQ01007986">
    <property type="protein sequence ID" value="GIY33794.1"/>
    <property type="molecule type" value="Genomic_DNA"/>
</dbReference>
<proteinExistence type="predicted"/>
<comment type="caution">
    <text evidence="1">The sequence shown here is derived from an EMBL/GenBank/DDBJ whole genome shotgun (WGS) entry which is preliminary data.</text>
</comment>
<keyword evidence="2" id="KW-1185">Reference proteome</keyword>
<organism evidence="1 2">
    <name type="scientific">Caerostris darwini</name>
    <dbReference type="NCBI Taxonomy" id="1538125"/>
    <lineage>
        <taxon>Eukaryota</taxon>
        <taxon>Metazoa</taxon>
        <taxon>Ecdysozoa</taxon>
        <taxon>Arthropoda</taxon>
        <taxon>Chelicerata</taxon>
        <taxon>Arachnida</taxon>
        <taxon>Araneae</taxon>
        <taxon>Araneomorphae</taxon>
        <taxon>Entelegynae</taxon>
        <taxon>Araneoidea</taxon>
        <taxon>Araneidae</taxon>
        <taxon>Caerostris</taxon>
    </lineage>
</organism>
<accession>A0AAV4SKF7</accession>
<gene>
    <name evidence="1" type="ORF">CDAR_587481</name>
</gene>
<reference evidence="1 2" key="1">
    <citation type="submission" date="2021-06" db="EMBL/GenBank/DDBJ databases">
        <title>Caerostris darwini draft genome.</title>
        <authorList>
            <person name="Kono N."/>
            <person name="Arakawa K."/>
        </authorList>
    </citation>
    <scope>NUCLEOTIDE SEQUENCE [LARGE SCALE GENOMIC DNA]</scope>
</reference>
<name>A0AAV4SKF7_9ARAC</name>
<dbReference type="Proteomes" id="UP001054837">
    <property type="component" value="Unassembled WGS sequence"/>
</dbReference>
<evidence type="ECO:0000313" key="2">
    <source>
        <dbReference type="Proteomes" id="UP001054837"/>
    </source>
</evidence>
<dbReference type="AlphaFoldDB" id="A0AAV4SKF7"/>
<evidence type="ECO:0008006" key="3">
    <source>
        <dbReference type="Google" id="ProtNLM"/>
    </source>
</evidence>